<protein>
    <submittedName>
        <fullName evidence="1">AlpA family transcriptional regulator</fullName>
    </submittedName>
</protein>
<dbReference type="Pfam" id="PF05930">
    <property type="entry name" value="Phage_AlpA"/>
    <property type="match status" value="1"/>
</dbReference>
<accession>A0A318MRT4</accession>
<proteinExistence type="predicted"/>
<dbReference type="GeneID" id="29849227"/>
<evidence type="ECO:0000313" key="1">
    <source>
        <dbReference type="EMBL" id="PXY95510.1"/>
    </source>
</evidence>
<comment type="caution">
    <text evidence="1">The sequence shown here is derived from an EMBL/GenBank/DDBJ whole genome shotgun (WGS) entry which is preliminary data.</text>
</comment>
<dbReference type="AlphaFoldDB" id="A0A318MRT4"/>
<dbReference type="InterPro" id="IPR052931">
    <property type="entry name" value="Prophage_regulatory_activator"/>
</dbReference>
<dbReference type="RefSeq" id="WP_025315263.1">
    <property type="nucleotide sequence ID" value="NZ_QGLM01000012.1"/>
</dbReference>
<dbReference type="EMBL" id="QGLM01000012">
    <property type="protein sequence ID" value="PXY95510.1"/>
    <property type="molecule type" value="Genomic_DNA"/>
</dbReference>
<gene>
    <name evidence="1" type="ORF">DKK76_05185</name>
</gene>
<dbReference type="Gene3D" id="1.10.238.160">
    <property type="match status" value="1"/>
</dbReference>
<dbReference type="PANTHER" id="PTHR36154:SF1">
    <property type="entry name" value="DNA-BINDING TRANSCRIPTIONAL ACTIVATOR ALPA"/>
    <property type="match status" value="1"/>
</dbReference>
<organism evidence="1 2">
    <name type="scientific">Frischella perrara</name>
    <dbReference type="NCBI Taxonomy" id="1267021"/>
    <lineage>
        <taxon>Bacteria</taxon>
        <taxon>Pseudomonadati</taxon>
        <taxon>Pseudomonadota</taxon>
        <taxon>Gammaproteobacteria</taxon>
        <taxon>Orbales</taxon>
        <taxon>Orbaceae</taxon>
        <taxon>Frischella</taxon>
    </lineage>
</organism>
<reference evidence="1 2" key="1">
    <citation type="submission" date="2018-05" db="EMBL/GenBank/DDBJ databases">
        <title>Reference genomes for bee gut microbiota database.</title>
        <authorList>
            <person name="Ellegaard K.M."/>
        </authorList>
    </citation>
    <scope>NUCLEOTIDE SEQUENCE [LARGE SCALE GENOMIC DNA]</scope>
    <source>
        <strain evidence="1 2">ESL0167</strain>
    </source>
</reference>
<dbReference type="InterPro" id="IPR010260">
    <property type="entry name" value="AlpA"/>
</dbReference>
<dbReference type="PANTHER" id="PTHR36154">
    <property type="entry name" value="DNA-BINDING TRANSCRIPTIONAL ACTIVATOR ALPA"/>
    <property type="match status" value="1"/>
</dbReference>
<evidence type="ECO:0000313" key="2">
    <source>
        <dbReference type="Proteomes" id="UP000247838"/>
    </source>
</evidence>
<name>A0A318MRT4_FRIPE</name>
<sequence>MINDDEQTYPTILRMPEVERRTGYKKSHIYELIKNNQFPPSIRIGVRSVGWNSAEIDNWIAERLANVN</sequence>
<dbReference type="Proteomes" id="UP000247838">
    <property type="component" value="Unassembled WGS sequence"/>
</dbReference>